<evidence type="ECO:0000256" key="1">
    <source>
        <dbReference type="SAM" id="Phobius"/>
    </source>
</evidence>
<accession>A0A1G8LRY9</accession>
<dbReference type="EMBL" id="FNDX01000006">
    <property type="protein sequence ID" value="SDI58393.1"/>
    <property type="molecule type" value="Genomic_DNA"/>
</dbReference>
<keyword evidence="3" id="KW-1185">Reference proteome</keyword>
<protein>
    <recommendedName>
        <fullName evidence="4">ABC-2 type transport system permease protein</fullName>
    </recommendedName>
</protein>
<feature type="transmembrane region" description="Helical" evidence="1">
    <location>
        <begin position="200"/>
        <end position="225"/>
    </location>
</feature>
<sequence>MRALIAYMLKSYTTSQRFFGPVAAVVILLLFLYTYKPNPVMGSYAATGVILFIGCAWMGISFLNHEQAVQRQVTIVHLRSSIKYSLGGILTLALLTVALALLMVVYPLLTGSFAEPAGLYRVTVAFTGHLLLGMLGVSISLFLQASWVPKSSYATGLLLIILILSISGLKLAELIPGPVVPVLLPPAALLMNALMKTDEWSMPAVLGTFAHALIYILLLCGVYLYRSGRMDYGRHL</sequence>
<dbReference type="STRING" id="1174501.SAMN05216192_106221"/>
<evidence type="ECO:0000313" key="2">
    <source>
        <dbReference type="EMBL" id="SDI58393.1"/>
    </source>
</evidence>
<evidence type="ECO:0000313" key="3">
    <source>
        <dbReference type="Proteomes" id="UP000199050"/>
    </source>
</evidence>
<dbReference type="RefSeq" id="WP_090713642.1">
    <property type="nucleotide sequence ID" value="NZ_CBCSKY010000047.1"/>
</dbReference>
<feature type="transmembrane region" description="Helical" evidence="1">
    <location>
        <begin position="155"/>
        <end position="180"/>
    </location>
</feature>
<gene>
    <name evidence="2" type="ORF">SAMN05216192_106221</name>
</gene>
<feature type="transmembrane region" description="Helical" evidence="1">
    <location>
        <begin position="118"/>
        <end position="143"/>
    </location>
</feature>
<dbReference type="AlphaFoldDB" id="A0A1G8LRY9"/>
<reference evidence="3" key="1">
    <citation type="submission" date="2016-10" db="EMBL/GenBank/DDBJ databases">
        <authorList>
            <person name="Varghese N."/>
            <person name="Submissions S."/>
        </authorList>
    </citation>
    <scope>NUCLEOTIDE SEQUENCE [LARGE SCALE GENOMIC DNA]</scope>
    <source>
        <strain evidence="3">CGMCC 1.11012</strain>
    </source>
</reference>
<organism evidence="2 3">
    <name type="scientific">Paenibacillus typhae</name>
    <dbReference type="NCBI Taxonomy" id="1174501"/>
    <lineage>
        <taxon>Bacteria</taxon>
        <taxon>Bacillati</taxon>
        <taxon>Bacillota</taxon>
        <taxon>Bacilli</taxon>
        <taxon>Bacillales</taxon>
        <taxon>Paenibacillaceae</taxon>
        <taxon>Paenibacillus</taxon>
    </lineage>
</organism>
<dbReference type="Proteomes" id="UP000199050">
    <property type="component" value="Unassembled WGS sequence"/>
</dbReference>
<feature type="transmembrane region" description="Helical" evidence="1">
    <location>
        <begin position="18"/>
        <end position="35"/>
    </location>
</feature>
<proteinExistence type="predicted"/>
<evidence type="ECO:0008006" key="4">
    <source>
        <dbReference type="Google" id="ProtNLM"/>
    </source>
</evidence>
<keyword evidence="1" id="KW-0812">Transmembrane</keyword>
<name>A0A1G8LRY9_9BACL</name>
<dbReference type="OrthoDB" id="1936187at2"/>
<keyword evidence="1" id="KW-1133">Transmembrane helix</keyword>
<feature type="transmembrane region" description="Helical" evidence="1">
    <location>
        <begin position="41"/>
        <end position="63"/>
    </location>
</feature>
<keyword evidence="1" id="KW-0472">Membrane</keyword>
<feature type="transmembrane region" description="Helical" evidence="1">
    <location>
        <begin position="84"/>
        <end position="106"/>
    </location>
</feature>